<dbReference type="PROSITE" id="PS50068">
    <property type="entry name" value="LDLRA_2"/>
    <property type="match status" value="1"/>
</dbReference>
<keyword evidence="4" id="KW-1185">Reference proteome</keyword>
<accession>A0AAV2BKU9</accession>
<name>A0AAV2BKU9_9ARAC</name>
<sequence>MDQANLPRALVKELRFSVVCGLIIGLLCVQTVSSRSSCDLRTHFPCRTTPSICIELSQVRDGRTDCPDGSDEECPDGMHRCTCGLPRCIERNKV</sequence>
<dbReference type="EMBL" id="CAXIEN010000407">
    <property type="protein sequence ID" value="CAL1296873.1"/>
    <property type="molecule type" value="Genomic_DNA"/>
</dbReference>
<evidence type="ECO:0000313" key="3">
    <source>
        <dbReference type="EMBL" id="CAL1296873.1"/>
    </source>
</evidence>
<reference evidence="3 4" key="1">
    <citation type="submission" date="2024-04" db="EMBL/GenBank/DDBJ databases">
        <authorList>
            <person name="Rising A."/>
            <person name="Reimegard J."/>
            <person name="Sonavane S."/>
            <person name="Akerstrom W."/>
            <person name="Nylinder S."/>
            <person name="Hedman E."/>
            <person name="Kallberg Y."/>
        </authorList>
    </citation>
    <scope>NUCLEOTIDE SEQUENCE [LARGE SCALE GENOMIC DNA]</scope>
</reference>
<evidence type="ECO:0000256" key="1">
    <source>
        <dbReference type="ARBA" id="ARBA00023157"/>
    </source>
</evidence>
<dbReference type="InterPro" id="IPR002172">
    <property type="entry name" value="LDrepeatLR_classA_rpt"/>
</dbReference>
<dbReference type="SMART" id="SM00192">
    <property type="entry name" value="LDLa"/>
    <property type="match status" value="1"/>
</dbReference>
<dbReference type="Proteomes" id="UP001497382">
    <property type="component" value="Unassembled WGS sequence"/>
</dbReference>
<evidence type="ECO:0000313" key="4">
    <source>
        <dbReference type="Proteomes" id="UP001497382"/>
    </source>
</evidence>
<comment type="caution">
    <text evidence="3">The sequence shown here is derived from an EMBL/GenBank/DDBJ whole genome shotgun (WGS) entry which is preliminary data.</text>
</comment>
<keyword evidence="1" id="KW-1015">Disulfide bond</keyword>
<dbReference type="SUPFAM" id="SSF57424">
    <property type="entry name" value="LDL receptor-like module"/>
    <property type="match status" value="1"/>
</dbReference>
<gene>
    <name evidence="3" type="ORF">LARSCL_LOCUS19989</name>
</gene>
<dbReference type="Pfam" id="PF00057">
    <property type="entry name" value="Ldl_recept_a"/>
    <property type="match status" value="1"/>
</dbReference>
<dbReference type="AlphaFoldDB" id="A0AAV2BKU9"/>
<organism evidence="3 4">
    <name type="scientific">Larinioides sclopetarius</name>
    <dbReference type="NCBI Taxonomy" id="280406"/>
    <lineage>
        <taxon>Eukaryota</taxon>
        <taxon>Metazoa</taxon>
        <taxon>Ecdysozoa</taxon>
        <taxon>Arthropoda</taxon>
        <taxon>Chelicerata</taxon>
        <taxon>Arachnida</taxon>
        <taxon>Araneae</taxon>
        <taxon>Araneomorphae</taxon>
        <taxon>Entelegynae</taxon>
        <taxon>Araneoidea</taxon>
        <taxon>Araneidae</taxon>
        <taxon>Larinioides</taxon>
    </lineage>
</organism>
<evidence type="ECO:0000256" key="2">
    <source>
        <dbReference type="PROSITE-ProRule" id="PRU00124"/>
    </source>
</evidence>
<protein>
    <submittedName>
        <fullName evidence="3">Uncharacterized protein</fullName>
    </submittedName>
</protein>
<feature type="non-terminal residue" evidence="3">
    <location>
        <position position="94"/>
    </location>
</feature>
<proteinExistence type="predicted"/>
<comment type="caution">
    <text evidence="2">Lacks conserved residue(s) required for the propagation of feature annotation.</text>
</comment>
<dbReference type="InterPro" id="IPR036055">
    <property type="entry name" value="LDL_receptor-like_sf"/>
</dbReference>
<dbReference type="Gene3D" id="4.10.400.10">
    <property type="entry name" value="Low-density Lipoprotein Receptor"/>
    <property type="match status" value="1"/>
</dbReference>
<dbReference type="CDD" id="cd00112">
    <property type="entry name" value="LDLa"/>
    <property type="match status" value="1"/>
</dbReference>